<dbReference type="Pfam" id="PF18701">
    <property type="entry name" value="DUF5641"/>
    <property type="match status" value="1"/>
</dbReference>
<name>A0A8X6XC80_9ARAC</name>
<reference evidence="3" key="1">
    <citation type="submission" date="2020-08" db="EMBL/GenBank/DDBJ databases">
        <title>Multicomponent nature underlies the extraordinary mechanical properties of spider dragline silk.</title>
        <authorList>
            <person name="Kono N."/>
            <person name="Nakamura H."/>
            <person name="Mori M."/>
            <person name="Yoshida Y."/>
            <person name="Ohtoshi R."/>
            <person name="Malay A.D."/>
            <person name="Moran D.A.P."/>
            <person name="Tomita M."/>
            <person name="Numata K."/>
            <person name="Arakawa K."/>
        </authorList>
    </citation>
    <scope>NUCLEOTIDE SEQUENCE</scope>
</reference>
<comment type="caution">
    <text evidence="3">The sequence shown here is derived from an EMBL/GenBank/DDBJ whole genome shotgun (WGS) entry which is preliminary data.</text>
</comment>
<dbReference type="OrthoDB" id="7981490at2759"/>
<sequence>MGRSSRTPSLPPTVFPKRTGIDFPGPFLGYEAPKEEEPAILAKSASSRSSLPPVWRLLTRMTQWNGMVFRENFTLQSDQKWCIVQKNLDIGDLLLIKHNSHPLQWKLRKVTEMFPGMDGKLRVVKVKTQTSELV</sequence>
<protein>
    <recommendedName>
        <fullName evidence="2">DUF5641 domain-containing protein</fullName>
    </recommendedName>
</protein>
<dbReference type="EMBL" id="BMAV01007191">
    <property type="protein sequence ID" value="GFY49859.1"/>
    <property type="molecule type" value="Genomic_DNA"/>
</dbReference>
<dbReference type="AlphaFoldDB" id="A0A8X6XC80"/>
<proteinExistence type="predicted"/>
<gene>
    <name evidence="3" type="ORF">TNIN_273981</name>
</gene>
<dbReference type="InterPro" id="IPR040676">
    <property type="entry name" value="DUF5641"/>
</dbReference>
<dbReference type="Proteomes" id="UP000886998">
    <property type="component" value="Unassembled WGS sequence"/>
</dbReference>
<evidence type="ECO:0000256" key="1">
    <source>
        <dbReference type="SAM" id="MobiDB-lite"/>
    </source>
</evidence>
<evidence type="ECO:0000313" key="3">
    <source>
        <dbReference type="EMBL" id="GFY49859.1"/>
    </source>
</evidence>
<keyword evidence="4" id="KW-1185">Reference proteome</keyword>
<feature type="region of interest" description="Disordered" evidence="1">
    <location>
        <begin position="1"/>
        <end position="21"/>
    </location>
</feature>
<accession>A0A8X6XC80</accession>
<feature type="domain" description="DUF5641" evidence="2">
    <location>
        <begin position="74"/>
        <end position="133"/>
    </location>
</feature>
<evidence type="ECO:0000259" key="2">
    <source>
        <dbReference type="Pfam" id="PF18701"/>
    </source>
</evidence>
<organism evidence="3 4">
    <name type="scientific">Trichonephila inaurata madagascariensis</name>
    <dbReference type="NCBI Taxonomy" id="2747483"/>
    <lineage>
        <taxon>Eukaryota</taxon>
        <taxon>Metazoa</taxon>
        <taxon>Ecdysozoa</taxon>
        <taxon>Arthropoda</taxon>
        <taxon>Chelicerata</taxon>
        <taxon>Arachnida</taxon>
        <taxon>Araneae</taxon>
        <taxon>Araneomorphae</taxon>
        <taxon>Entelegynae</taxon>
        <taxon>Araneoidea</taxon>
        <taxon>Nephilidae</taxon>
        <taxon>Trichonephila</taxon>
        <taxon>Trichonephila inaurata</taxon>
    </lineage>
</organism>
<evidence type="ECO:0000313" key="4">
    <source>
        <dbReference type="Proteomes" id="UP000886998"/>
    </source>
</evidence>